<dbReference type="SUPFAM" id="SSF46689">
    <property type="entry name" value="Homeodomain-like"/>
    <property type="match status" value="2"/>
</dbReference>
<proteinExistence type="predicted"/>
<evidence type="ECO:0000313" key="5">
    <source>
        <dbReference type="EMBL" id="MDQ0438192.1"/>
    </source>
</evidence>
<keyword evidence="1" id="KW-0805">Transcription regulation</keyword>
<dbReference type="InterPro" id="IPR009057">
    <property type="entry name" value="Homeodomain-like_sf"/>
</dbReference>
<accession>A0ABU0H866</accession>
<dbReference type="Gene3D" id="1.10.10.60">
    <property type="entry name" value="Homeodomain-like"/>
    <property type="match status" value="2"/>
</dbReference>
<dbReference type="PROSITE" id="PS00041">
    <property type="entry name" value="HTH_ARAC_FAMILY_1"/>
    <property type="match status" value="1"/>
</dbReference>
<organism evidence="5 6">
    <name type="scientific">Kaistia dalseonensis</name>
    <dbReference type="NCBI Taxonomy" id="410840"/>
    <lineage>
        <taxon>Bacteria</taxon>
        <taxon>Pseudomonadati</taxon>
        <taxon>Pseudomonadota</taxon>
        <taxon>Alphaproteobacteria</taxon>
        <taxon>Hyphomicrobiales</taxon>
        <taxon>Kaistiaceae</taxon>
        <taxon>Kaistia</taxon>
    </lineage>
</organism>
<dbReference type="RefSeq" id="WP_266349094.1">
    <property type="nucleotide sequence ID" value="NZ_JAPKNG010000003.1"/>
</dbReference>
<dbReference type="InterPro" id="IPR050204">
    <property type="entry name" value="AraC_XylS_family_regulators"/>
</dbReference>
<evidence type="ECO:0000256" key="2">
    <source>
        <dbReference type="ARBA" id="ARBA00023125"/>
    </source>
</evidence>
<dbReference type="PRINTS" id="PR00032">
    <property type="entry name" value="HTHARAC"/>
</dbReference>
<dbReference type="PROSITE" id="PS01124">
    <property type="entry name" value="HTH_ARAC_FAMILY_2"/>
    <property type="match status" value="1"/>
</dbReference>
<dbReference type="InterPro" id="IPR020449">
    <property type="entry name" value="Tscrpt_reg_AraC-type_HTH"/>
</dbReference>
<dbReference type="InterPro" id="IPR018060">
    <property type="entry name" value="HTH_AraC"/>
</dbReference>
<dbReference type="SMART" id="SM00342">
    <property type="entry name" value="HTH_ARAC"/>
    <property type="match status" value="1"/>
</dbReference>
<dbReference type="EMBL" id="JAUSVO010000003">
    <property type="protein sequence ID" value="MDQ0438192.1"/>
    <property type="molecule type" value="Genomic_DNA"/>
</dbReference>
<dbReference type="InterPro" id="IPR018062">
    <property type="entry name" value="HTH_AraC-typ_CS"/>
</dbReference>
<name>A0ABU0H866_9HYPH</name>
<feature type="domain" description="HTH araC/xylS-type" evidence="4">
    <location>
        <begin position="200"/>
        <end position="298"/>
    </location>
</feature>
<keyword evidence="2" id="KW-0238">DNA-binding</keyword>
<evidence type="ECO:0000256" key="1">
    <source>
        <dbReference type="ARBA" id="ARBA00023015"/>
    </source>
</evidence>
<keyword evidence="3" id="KW-0804">Transcription</keyword>
<comment type="caution">
    <text evidence="5">The sequence shown here is derived from an EMBL/GenBank/DDBJ whole genome shotgun (WGS) entry which is preliminary data.</text>
</comment>
<dbReference type="PANTHER" id="PTHR46796:SF14">
    <property type="entry name" value="TRANSCRIPTIONAL REGULATORY PROTEIN"/>
    <property type="match status" value="1"/>
</dbReference>
<dbReference type="Proteomes" id="UP001241603">
    <property type="component" value="Unassembled WGS sequence"/>
</dbReference>
<evidence type="ECO:0000256" key="3">
    <source>
        <dbReference type="ARBA" id="ARBA00023163"/>
    </source>
</evidence>
<evidence type="ECO:0000313" key="6">
    <source>
        <dbReference type="Proteomes" id="UP001241603"/>
    </source>
</evidence>
<protein>
    <submittedName>
        <fullName evidence="5">AraC-like DNA-binding protein</fullName>
    </submittedName>
</protein>
<dbReference type="PANTHER" id="PTHR46796">
    <property type="entry name" value="HTH-TYPE TRANSCRIPTIONAL ACTIVATOR RHAS-RELATED"/>
    <property type="match status" value="1"/>
</dbReference>
<keyword evidence="6" id="KW-1185">Reference proteome</keyword>
<evidence type="ECO:0000259" key="4">
    <source>
        <dbReference type="PROSITE" id="PS01124"/>
    </source>
</evidence>
<dbReference type="Pfam" id="PF12833">
    <property type="entry name" value="HTH_18"/>
    <property type="match status" value="1"/>
</dbReference>
<sequence>MDKGSYGERLDQHWHSKTIVTALSVGGSLAPDVTIARITGGADFGFVDPVPAQEGYALSLELIDYAKGELWLDGRSTSQTGLLRNNCAFFDLRNSVEAKLEDPFDTLHFHIPRRYFDNLALAGGRPPMGDLRVVTGQGFHDPVITHLGLAMTAALEHSAELSQLFLDQAMVALCTHIAAAYGTELEPRAVARGLAAWQLKRAQEMIASRLDGNLTIMEIAAACGLTPSYFARQFARVTGMTPHRWLLKMRVDRGRQLLVESRMTIAEIAVACGFADQSHFTRVFSREMGVSPKAWQDAQRR</sequence>
<gene>
    <name evidence="5" type="ORF">QO014_002584</name>
</gene>
<reference evidence="5 6" key="1">
    <citation type="submission" date="2023-07" db="EMBL/GenBank/DDBJ databases">
        <title>Genomic Encyclopedia of Type Strains, Phase IV (KMG-IV): sequencing the most valuable type-strain genomes for metagenomic binning, comparative biology and taxonomic classification.</title>
        <authorList>
            <person name="Goeker M."/>
        </authorList>
    </citation>
    <scope>NUCLEOTIDE SEQUENCE [LARGE SCALE GENOMIC DNA]</scope>
    <source>
        <strain evidence="5 6">B6-8</strain>
    </source>
</reference>